<proteinExistence type="predicted"/>
<dbReference type="EMBL" id="AP014685">
    <property type="protein sequence ID" value="BAR58937.1"/>
    <property type="molecule type" value="Genomic_DNA"/>
</dbReference>
<protein>
    <submittedName>
        <fullName evidence="2">Uncharacterized protein</fullName>
    </submittedName>
</protein>
<organism evidence="2 3">
    <name type="scientific">Bradyrhizobium diazoefficiens</name>
    <dbReference type="NCBI Taxonomy" id="1355477"/>
    <lineage>
        <taxon>Bacteria</taxon>
        <taxon>Pseudomonadati</taxon>
        <taxon>Pseudomonadota</taxon>
        <taxon>Alphaproteobacteria</taxon>
        <taxon>Hyphomicrobiales</taxon>
        <taxon>Nitrobacteraceae</taxon>
        <taxon>Bradyrhizobium</taxon>
    </lineage>
</organism>
<evidence type="ECO:0000313" key="2">
    <source>
        <dbReference type="EMBL" id="BAR58937.1"/>
    </source>
</evidence>
<evidence type="ECO:0000256" key="1">
    <source>
        <dbReference type="SAM" id="MobiDB-lite"/>
    </source>
</evidence>
<evidence type="ECO:0000313" key="3">
    <source>
        <dbReference type="Proteomes" id="UP000063308"/>
    </source>
</evidence>
<gene>
    <name evidence="2" type="ORF">NK6_5780</name>
</gene>
<reference evidence="2 3" key="1">
    <citation type="submission" date="2014-11" db="EMBL/GenBank/DDBJ databases">
        <title>Symbiosis island explosion on the genome of extra-slow-growing strains of soybean bradyrhizobia with massive insertion sequences.</title>
        <authorList>
            <person name="Iida T."/>
            <person name="Minamisawa K."/>
        </authorList>
    </citation>
    <scope>NUCLEOTIDE SEQUENCE [LARGE SCALE GENOMIC DNA]</scope>
    <source>
        <strain evidence="2 3">NK6</strain>
    </source>
</reference>
<feature type="region of interest" description="Disordered" evidence="1">
    <location>
        <begin position="1"/>
        <end position="21"/>
    </location>
</feature>
<dbReference type="Proteomes" id="UP000063308">
    <property type="component" value="Chromosome"/>
</dbReference>
<accession>A0A0E4FVG2</accession>
<dbReference type="AlphaFoldDB" id="A0A0E4FVG2"/>
<name>A0A0E4FVG2_9BRAD</name>
<sequence>MGTKKGRAAARPFGRERGGLPRARVGLRPVFGAAKPRKTPINRQF</sequence>